<feature type="domain" description="HhH-GPD" evidence="5">
    <location>
        <begin position="129"/>
        <end position="284"/>
    </location>
</feature>
<dbReference type="PANTHER" id="PTHR43003">
    <property type="entry name" value="DNA-3-METHYLADENINE GLYCOSYLASE"/>
    <property type="match status" value="1"/>
</dbReference>
<gene>
    <name evidence="7" type="ORF">JL106_11585</name>
</gene>
<comment type="caution">
    <text evidence="7">The sequence shown here is derived from an EMBL/GenBank/DDBJ whole genome shotgun (WGS) entry which is preliminary data.</text>
</comment>
<dbReference type="GO" id="GO:0032993">
    <property type="term" value="C:protein-DNA complex"/>
    <property type="evidence" value="ECO:0007669"/>
    <property type="project" value="TreeGrafter"/>
</dbReference>
<proteinExistence type="predicted"/>
<evidence type="ECO:0000256" key="2">
    <source>
        <dbReference type="ARBA" id="ARBA00012000"/>
    </source>
</evidence>
<dbReference type="InterPro" id="IPR051912">
    <property type="entry name" value="Alkylbase_DNA_Glycosylase/TA"/>
</dbReference>
<dbReference type="GO" id="GO:0006307">
    <property type="term" value="P:DNA alkylation repair"/>
    <property type="evidence" value="ECO:0007669"/>
    <property type="project" value="TreeGrafter"/>
</dbReference>
<protein>
    <recommendedName>
        <fullName evidence="2">DNA-3-methyladenine glycosylase II</fullName>
        <ecNumber evidence="2">3.2.2.21</ecNumber>
    </recommendedName>
</protein>
<dbReference type="GO" id="GO:0043916">
    <property type="term" value="F:DNA-7-methylguanine glycosylase activity"/>
    <property type="evidence" value="ECO:0007669"/>
    <property type="project" value="TreeGrafter"/>
</dbReference>
<dbReference type="InterPro" id="IPR010316">
    <property type="entry name" value="AlkA_N"/>
</dbReference>
<feature type="domain" description="DNA-3-methyladenine glycosylase AlkA N-terminal" evidence="6">
    <location>
        <begin position="3"/>
        <end position="119"/>
    </location>
</feature>
<dbReference type="GO" id="GO:0005737">
    <property type="term" value="C:cytoplasm"/>
    <property type="evidence" value="ECO:0007669"/>
    <property type="project" value="TreeGrafter"/>
</dbReference>
<dbReference type="InterPro" id="IPR011257">
    <property type="entry name" value="DNA_glycosylase"/>
</dbReference>
<dbReference type="GO" id="GO:0006285">
    <property type="term" value="P:base-excision repair, AP site formation"/>
    <property type="evidence" value="ECO:0007669"/>
    <property type="project" value="TreeGrafter"/>
</dbReference>
<dbReference type="SUPFAM" id="SSF55945">
    <property type="entry name" value="TATA-box binding protein-like"/>
    <property type="match status" value="1"/>
</dbReference>
<dbReference type="PANTHER" id="PTHR43003:SF13">
    <property type="entry name" value="DNA-3-METHYLADENINE GLYCOSYLASE 2"/>
    <property type="match status" value="1"/>
</dbReference>
<dbReference type="Gene3D" id="1.10.1670.10">
    <property type="entry name" value="Helix-hairpin-Helix base-excision DNA repair enzymes (C-terminal)"/>
    <property type="match status" value="1"/>
</dbReference>
<dbReference type="Pfam" id="PF00730">
    <property type="entry name" value="HhH-GPD"/>
    <property type="match status" value="1"/>
</dbReference>
<keyword evidence="8" id="KW-1185">Reference proteome</keyword>
<evidence type="ECO:0000313" key="7">
    <source>
        <dbReference type="EMBL" id="MBM9467923.1"/>
    </source>
</evidence>
<accession>A0A938YE63</accession>
<dbReference type="EMBL" id="JAERWK010000015">
    <property type="protein sequence ID" value="MBM9467923.1"/>
    <property type="molecule type" value="Genomic_DNA"/>
</dbReference>
<evidence type="ECO:0000259" key="6">
    <source>
        <dbReference type="SMART" id="SM01009"/>
    </source>
</evidence>
<dbReference type="SUPFAM" id="SSF48150">
    <property type="entry name" value="DNA-glycosylase"/>
    <property type="match status" value="1"/>
</dbReference>
<dbReference type="RefSeq" id="WP_205260882.1">
    <property type="nucleotide sequence ID" value="NZ_JAERWK010000015.1"/>
</dbReference>
<dbReference type="GO" id="GO:0032131">
    <property type="term" value="F:alkylated DNA binding"/>
    <property type="evidence" value="ECO:0007669"/>
    <property type="project" value="TreeGrafter"/>
</dbReference>
<dbReference type="EC" id="3.2.2.21" evidence="2"/>
<organism evidence="7 8">
    <name type="scientific">Nakamurella leprariae</name>
    <dbReference type="NCBI Taxonomy" id="2803911"/>
    <lineage>
        <taxon>Bacteria</taxon>
        <taxon>Bacillati</taxon>
        <taxon>Actinomycetota</taxon>
        <taxon>Actinomycetes</taxon>
        <taxon>Nakamurellales</taxon>
        <taxon>Nakamurellaceae</taxon>
        <taxon>Nakamurella</taxon>
    </lineage>
</organism>
<keyword evidence="3" id="KW-0227">DNA damage</keyword>
<dbReference type="Pfam" id="PF06029">
    <property type="entry name" value="AlkA_N"/>
    <property type="match status" value="1"/>
</dbReference>
<name>A0A938YE63_9ACTN</name>
<evidence type="ECO:0000256" key="4">
    <source>
        <dbReference type="ARBA" id="ARBA00023204"/>
    </source>
</evidence>
<reference evidence="7" key="1">
    <citation type="submission" date="2021-01" db="EMBL/GenBank/DDBJ databases">
        <title>YIM 132084 draft genome.</title>
        <authorList>
            <person name="An D."/>
        </authorList>
    </citation>
    <scope>NUCLEOTIDE SEQUENCE</scope>
    <source>
        <strain evidence="7">YIM 132084</strain>
    </source>
</reference>
<dbReference type="Proteomes" id="UP000663792">
    <property type="component" value="Unassembled WGS sequence"/>
</dbReference>
<evidence type="ECO:0000256" key="3">
    <source>
        <dbReference type="ARBA" id="ARBA00022763"/>
    </source>
</evidence>
<dbReference type="Gene3D" id="1.10.340.30">
    <property type="entry name" value="Hypothetical protein, domain 2"/>
    <property type="match status" value="1"/>
</dbReference>
<dbReference type="CDD" id="cd00056">
    <property type="entry name" value="ENDO3c"/>
    <property type="match status" value="1"/>
</dbReference>
<dbReference type="AlphaFoldDB" id="A0A938YE63"/>
<dbReference type="SMART" id="SM01009">
    <property type="entry name" value="AlkA_N"/>
    <property type="match status" value="1"/>
</dbReference>
<dbReference type="InterPro" id="IPR037046">
    <property type="entry name" value="AlkA_N_sf"/>
</dbReference>
<evidence type="ECO:0000259" key="5">
    <source>
        <dbReference type="SMART" id="SM00478"/>
    </source>
</evidence>
<dbReference type="Gene3D" id="3.30.310.20">
    <property type="entry name" value="DNA-3-methyladenine glycosylase AlkA, N-terminal domain"/>
    <property type="match status" value="1"/>
</dbReference>
<dbReference type="GO" id="GO:0008725">
    <property type="term" value="F:DNA-3-methyladenine glycosylase activity"/>
    <property type="evidence" value="ECO:0007669"/>
    <property type="project" value="TreeGrafter"/>
</dbReference>
<dbReference type="InterPro" id="IPR023170">
    <property type="entry name" value="HhH_base_excis_C"/>
</dbReference>
<sequence>MRTVELPVTPPFAVAEALTILTVHALPGQDAVDAATGTVRRWLRLPDDTAVPIEVRLATDRIRLVQPVGRHEGDVQRLVRRWLDLDADPAAQLRAWGHDPLLGPLAEHRPGVRVVGYLDVFECAATTVLGQQVSVAAGRTFTTRLLDRCGQALPSGGRIFPTAPAVAAVPVDELRAALGVTGARARTLSSLAAAVAHGLVLDPDGDLTATRRELLALPGIGPWTLDLIAMRGLADRDAFPAGDLVVRRAMGVPDERAARTVAARWSPHRAAAAFQLWAHALAQRAGGSAAVAPDGTARSD</sequence>
<dbReference type="InterPro" id="IPR003265">
    <property type="entry name" value="HhH-GPD_domain"/>
</dbReference>
<evidence type="ECO:0000313" key="8">
    <source>
        <dbReference type="Proteomes" id="UP000663792"/>
    </source>
</evidence>
<evidence type="ECO:0000256" key="1">
    <source>
        <dbReference type="ARBA" id="ARBA00000086"/>
    </source>
</evidence>
<comment type="catalytic activity">
    <reaction evidence="1">
        <text>Hydrolysis of alkylated DNA, releasing 3-methyladenine, 3-methylguanine, 7-methylguanine and 7-methyladenine.</text>
        <dbReference type="EC" id="3.2.2.21"/>
    </reaction>
</comment>
<keyword evidence="4" id="KW-0234">DNA repair</keyword>
<dbReference type="SMART" id="SM00478">
    <property type="entry name" value="ENDO3c"/>
    <property type="match status" value="1"/>
</dbReference>